<keyword evidence="2" id="KW-1003">Cell membrane</keyword>
<dbReference type="EMBL" id="JAKLTR010000022">
    <property type="protein sequence ID" value="MCG2617526.1"/>
    <property type="molecule type" value="Genomic_DNA"/>
</dbReference>
<evidence type="ECO:0000256" key="1">
    <source>
        <dbReference type="ARBA" id="ARBA00004651"/>
    </source>
</evidence>
<sequence>MKIITRFKRELITSEPASFLVRKSKKVILPGFQGIPLYDVIRFFMEQMKKTGFTERASAIAFNFTMAIPPAVIFLFTLIPYLPISKQFIFQMFSLIRDVVPGEKNNHGLITFLSDILNKPRTGLLSTGFILAMFFSSNAIMGIMRSFDKNYVGFKKRKGLHQRSMALRLTFILFILFFITIILLIMQGAVLRWLGITNETVISLIHNLRWLLIVAMFFFSISFIYRYAPAVHKRWRLINPGSILAAFLMIVFTAGFSYWVSNFSNYNELYGSISTVLILMLLIYFNSLVLLVGFELNVSINSLKYEVDERNKNLAGGNLPA</sequence>
<dbReference type="Proteomes" id="UP001165367">
    <property type="component" value="Unassembled WGS sequence"/>
</dbReference>
<dbReference type="RefSeq" id="WP_237876300.1">
    <property type="nucleotide sequence ID" value="NZ_JAKLTR010000022.1"/>
</dbReference>
<dbReference type="PANTHER" id="PTHR30213:SF0">
    <property type="entry name" value="UPF0761 MEMBRANE PROTEIN YIHY"/>
    <property type="match status" value="1"/>
</dbReference>
<keyword evidence="4 6" id="KW-1133">Transmembrane helix</keyword>
<keyword evidence="3 6" id="KW-0812">Transmembrane</keyword>
<feature type="transmembrane region" description="Helical" evidence="6">
    <location>
        <begin position="240"/>
        <end position="260"/>
    </location>
</feature>
<feature type="transmembrane region" description="Helical" evidence="6">
    <location>
        <begin position="272"/>
        <end position="294"/>
    </location>
</feature>
<organism evidence="7 8">
    <name type="scientific">Terrimonas ginsenosidimutans</name>
    <dbReference type="NCBI Taxonomy" id="2908004"/>
    <lineage>
        <taxon>Bacteria</taxon>
        <taxon>Pseudomonadati</taxon>
        <taxon>Bacteroidota</taxon>
        <taxon>Chitinophagia</taxon>
        <taxon>Chitinophagales</taxon>
        <taxon>Chitinophagaceae</taxon>
        <taxon>Terrimonas</taxon>
    </lineage>
</organism>
<dbReference type="PANTHER" id="PTHR30213">
    <property type="entry name" value="INNER MEMBRANE PROTEIN YHJD"/>
    <property type="match status" value="1"/>
</dbReference>
<dbReference type="PIRSF" id="PIRSF035875">
    <property type="entry name" value="RNase_BN"/>
    <property type="match status" value="1"/>
</dbReference>
<feature type="transmembrane region" description="Helical" evidence="6">
    <location>
        <begin position="123"/>
        <end position="144"/>
    </location>
</feature>
<evidence type="ECO:0000256" key="4">
    <source>
        <dbReference type="ARBA" id="ARBA00022989"/>
    </source>
</evidence>
<feature type="transmembrane region" description="Helical" evidence="6">
    <location>
        <begin position="57"/>
        <end position="82"/>
    </location>
</feature>
<accession>A0ABS9KYV9</accession>
<comment type="caution">
    <text evidence="7">The sequence shown here is derived from an EMBL/GenBank/DDBJ whole genome shotgun (WGS) entry which is preliminary data.</text>
</comment>
<feature type="transmembrane region" description="Helical" evidence="6">
    <location>
        <begin position="165"/>
        <end position="190"/>
    </location>
</feature>
<evidence type="ECO:0000256" key="2">
    <source>
        <dbReference type="ARBA" id="ARBA00022475"/>
    </source>
</evidence>
<evidence type="ECO:0000313" key="8">
    <source>
        <dbReference type="Proteomes" id="UP001165367"/>
    </source>
</evidence>
<feature type="transmembrane region" description="Helical" evidence="6">
    <location>
        <begin position="210"/>
        <end position="228"/>
    </location>
</feature>
<proteinExistence type="predicted"/>
<comment type="subcellular location">
    <subcellularLocation>
        <location evidence="1">Cell membrane</location>
        <topology evidence="1">Multi-pass membrane protein</topology>
    </subcellularLocation>
</comment>
<keyword evidence="5 6" id="KW-0472">Membrane</keyword>
<dbReference type="InterPro" id="IPR017039">
    <property type="entry name" value="Virul_fac_BrkB"/>
</dbReference>
<evidence type="ECO:0000256" key="3">
    <source>
        <dbReference type="ARBA" id="ARBA00022692"/>
    </source>
</evidence>
<evidence type="ECO:0000256" key="5">
    <source>
        <dbReference type="ARBA" id="ARBA00023136"/>
    </source>
</evidence>
<evidence type="ECO:0000313" key="7">
    <source>
        <dbReference type="EMBL" id="MCG2617526.1"/>
    </source>
</evidence>
<keyword evidence="8" id="KW-1185">Reference proteome</keyword>
<gene>
    <name evidence="7" type="ORF">LZZ85_24720</name>
</gene>
<dbReference type="NCBIfam" id="TIGR00765">
    <property type="entry name" value="yihY_not_rbn"/>
    <property type="match status" value="1"/>
</dbReference>
<protein>
    <submittedName>
        <fullName evidence="7">YihY/virulence factor BrkB family protein</fullName>
    </submittedName>
</protein>
<name>A0ABS9KYV9_9BACT</name>
<evidence type="ECO:0000256" key="6">
    <source>
        <dbReference type="SAM" id="Phobius"/>
    </source>
</evidence>
<reference evidence="7" key="1">
    <citation type="submission" date="2022-01" db="EMBL/GenBank/DDBJ databases">
        <authorList>
            <person name="Jo J.-H."/>
            <person name="Im W.-T."/>
        </authorList>
    </citation>
    <scope>NUCLEOTIDE SEQUENCE</scope>
    <source>
        <strain evidence="7">NA20</strain>
    </source>
</reference>
<dbReference type="Pfam" id="PF03631">
    <property type="entry name" value="Virul_fac_BrkB"/>
    <property type="match status" value="1"/>
</dbReference>